<dbReference type="CDD" id="cd08995">
    <property type="entry name" value="GH32_EcAec43-like"/>
    <property type="match status" value="1"/>
</dbReference>
<feature type="domain" description="BT1760-like C-terminal" evidence="7">
    <location>
        <begin position="347"/>
        <end position="522"/>
    </location>
</feature>
<organism evidence="8 9">
    <name type="scientific">Candidatus Phocaeicola faecigallinarum</name>
    <dbReference type="NCBI Taxonomy" id="2838732"/>
    <lineage>
        <taxon>Bacteria</taxon>
        <taxon>Pseudomonadati</taxon>
        <taxon>Bacteroidota</taxon>
        <taxon>Bacteroidia</taxon>
        <taxon>Bacteroidales</taxon>
        <taxon>Bacteroidaceae</taxon>
        <taxon>Phocaeicola</taxon>
    </lineage>
</organism>
<feature type="signal peptide" evidence="5">
    <location>
        <begin position="1"/>
        <end position="18"/>
    </location>
</feature>
<evidence type="ECO:0000256" key="3">
    <source>
        <dbReference type="ARBA" id="ARBA00022801"/>
    </source>
</evidence>
<evidence type="ECO:0000256" key="2">
    <source>
        <dbReference type="ARBA" id="ARBA00012758"/>
    </source>
</evidence>
<dbReference type="EMBL" id="JAHLFW010000039">
    <property type="protein sequence ID" value="MBU3837516.1"/>
    <property type="molecule type" value="Genomic_DNA"/>
</dbReference>
<keyword evidence="3" id="KW-0378">Hydrolase</keyword>
<dbReference type="InterPro" id="IPR023296">
    <property type="entry name" value="Glyco_hydro_beta-prop_sf"/>
</dbReference>
<protein>
    <recommendedName>
        <fullName evidence="2">beta-fructofuranosidase</fullName>
        <ecNumber evidence="2">3.2.1.26</ecNumber>
    </recommendedName>
</protein>
<reference evidence="8" key="2">
    <citation type="submission" date="2021-04" db="EMBL/GenBank/DDBJ databases">
        <authorList>
            <person name="Gilroy R."/>
        </authorList>
    </citation>
    <scope>NUCLEOTIDE SEQUENCE</scope>
    <source>
        <strain evidence="8">G4-2901</strain>
    </source>
</reference>
<accession>A0A948TAM5</accession>
<dbReference type="Pfam" id="PF16346">
    <property type="entry name" value="GH32_BT1760-like_C"/>
    <property type="match status" value="1"/>
</dbReference>
<name>A0A948TAM5_9BACT</name>
<dbReference type="AlphaFoldDB" id="A0A948TAM5"/>
<evidence type="ECO:0000259" key="6">
    <source>
        <dbReference type="Pfam" id="PF00251"/>
    </source>
</evidence>
<evidence type="ECO:0000256" key="5">
    <source>
        <dbReference type="SAM" id="SignalP"/>
    </source>
</evidence>
<dbReference type="Pfam" id="PF00251">
    <property type="entry name" value="Glyco_hydro_32N"/>
    <property type="match status" value="1"/>
</dbReference>
<dbReference type="SMART" id="SM00640">
    <property type="entry name" value="Glyco_32"/>
    <property type="match status" value="1"/>
</dbReference>
<evidence type="ECO:0000259" key="7">
    <source>
        <dbReference type="Pfam" id="PF16346"/>
    </source>
</evidence>
<evidence type="ECO:0000313" key="8">
    <source>
        <dbReference type="EMBL" id="MBU3837516.1"/>
    </source>
</evidence>
<feature type="domain" description="Glycosyl hydrolase family 32 N-terminal" evidence="6">
    <location>
        <begin position="52"/>
        <end position="346"/>
    </location>
</feature>
<keyword evidence="5" id="KW-0732">Signal</keyword>
<dbReference type="InterPro" id="IPR051214">
    <property type="entry name" value="GH32_Enzymes"/>
</dbReference>
<gene>
    <name evidence="8" type="ORF">H9777_04175</name>
</gene>
<dbReference type="SUPFAM" id="SSF49899">
    <property type="entry name" value="Concanavalin A-like lectins/glucanases"/>
    <property type="match status" value="1"/>
</dbReference>
<dbReference type="GO" id="GO:0005975">
    <property type="term" value="P:carbohydrate metabolic process"/>
    <property type="evidence" value="ECO:0007669"/>
    <property type="project" value="InterPro"/>
</dbReference>
<sequence>MKNMIYALLLASMAMSFASCDDESPVLTQKDWDGTTNYFSSTDEKTFGTYYQPYVGYVGDPMPFYDPVAGDFKILYLQDFRPNPEYTYHPIWAVSTSDMSSYTSMGELIPYGSRTDADAAIGTGSTIYNEGNKQYYTFYTGHTSAQEVIMLATSSDFKTWIKDKTFYLQGGQYGYDVKNFRDPFVFKGDDGKYHMIVSTMKNGKGSLVEFLSEDLINWQDNGVFMTMMWDRFYECPDIFKMGDWWYMIYSEKHSAIRRVQYFKGRTLDELKNSTLNDNAVWPDAHEGFLDSRGFYAGKTASNGTERYIWGWCPTREGNNNTAVGAAPAEPQWAGALVAHKLIQHEDGTITLGAIDGISDKYAKTSEIKVMAQSEEGVQINNETYSLSSGGYVLFNRLNVHNKITFKVSVSDASDKFGFSLCRGTDSDKFYSMVINPEGESKKKLNFEEEGNLGMGFIAGADSYTFESPADNTYNVTVFTDNSVCVVYINDVLAYTNRVYGIQKNCWSINCYDGNISVSDLKVMYY</sequence>
<dbReference type="Gene3D" id="2.115.10.20">
    <property type="entry name" value="Glycosyl hydrolase domain, family 43"/>
    <property type="match status" value="1"/>
</dbReference>
<dbReference type="Gene3D" id="2.60.120.560">
    <property type="entry name" value="Exo-inulinase, domain 1"/>
    <property type="match status" value="1"/>
</dbReference>
<proteinExistence type="inferred from homology"/>
<dbReference type="EC" id="3.2.1.26" evidence="2"/>
<feature type="chain" id="PRO_5037002539" description="beta-fructofuranosidase" evidence="5">
    <location>
        <begin position="19"/>
        <end position="525"/>
    </location>
</feature>
<dbReference type="Proteomes" id="UP000783796">
    <property type="component" value="Unassembled WGS sequence"/>
</dbReference>
<comment type="caution">
    <text evidence="8">The sequence shown here is derived from an EMBL/GenBank/DDBJ whole genome shotgun (WGS) entry which is preliminary data.</text>
</comment>
<dbReference type="GO" id="GO:0004564">
    <property type="term" value="F:beta-fructofuranosidase activity"/>
    <property type="evidence" value="ECO:0007669"/>
    <property type="project" value="UniProtKB-EC"/>
</dbReference>
<dbReference type="SUPFAM" id="SSF75005">
    <property type="entry name" value="Arabinanase/levansucrase/invertase"/>
    <property type="match status" value="1"/>
</dbReference>
<dbReference type="PANTHER" id="PTHR43101">
    <property type="entry name" value="BETA-FRUCTOSIDASE"/>
    <property type="match status" value="1"/>
</dbReference>
<dbReference type="InterPro" id="IPR013148">
    <property type="entry name" value="Glyco_hydro_32_N"/>
</dbReference>
<evidence type="ECO:0000256" key="1">
    <source>
        <dbReference type="ARBA" id="ARBA00009902"/>
    </source>
</evidence>
<dbReference type="InterPro" id="IPR001362">
    <property type="entry name" value="Glyco_hydro_32"/>
</dbReference>
<dbReference type="PROSITE" id="PS51257">
    <property type="entry name" value="PROKAR_LIPOPROTEIN"/>
    <property type="match status" value="1"/>
</dbReference>
<dbReference type="InterPro" id="IPR013320">
    <property type="entry name" value="ConA-like_dom_sf"/>
</dbReference>
<dbReference type="InterPro" id="IPR032507">
    <property type="entry name" value="BT1760-like_C"/>
</dbReference>
<reference evidence="8" key="1">
    <citation type="journal article" date="2021" name="PeerJ">
        <title>Extensive microbial diversity within the chicken gut microbiome revealed by metagenomics and culture.</title>
        <authorList>
            <person name="Gilroy R."/>
            <person name="Ravi A."/>
            <person name="Getino M."/>
            <person name="Pursley I."/>
            <person name="Horton D.L."/>
            <person name="Alikhan N.F."/>
            <person name="Baker D."/>
            <person name="Gharbi K."/>
            <person name="Hall N."/>
            <person name="Watson M."/>
            <person name="Adriaenssens E.M."/>
            <person name="Foster-Nyarko E."/>
            <person name="Jarju S."/>
            <person name="Secka A."/>
            <person name="Antonio M."/>
            <person name="Oren A."/>
            <person name="Chaudhuri R.R."/>
            <person name="La Ragione R."/>
            <person name="Hildebrand F."/>
            <person name="Pallen M.J."/>
        </authorList>
    </citation>
    <scope>NUCLEOTIDE SEQUENCE</scope>
    <source>
        <strain evidence="8">G4-2901</strain>
    </source>
</reference>
<evidence type="ECO:0000313" key="9">
    <source>
        <dbReference type="Proteomes" id="UP000783796"/>
    </source>
</evidence>
<keyword evidence="4" id="KW-0326">Glycosidase</keyword>
<evidence type="ECO:0000256" key="4">
    <source>
        <dbReference type="ARBA" id="ARBA00023295"/>
    </source>
</evidence>
<dbReference type="PANTHER" id="PTHR43101:SF1">
    <property type="entry name" value="BETA-FRUCTOSIDASE"/>
    <property type="match status" value="1"/>
</dbReference>
<comment type="similarity">
    <text evidence="1">Belongs to the glycosyl hydrolase 32 family.</text>
</comment>